<evidence type="ECO:0008006" key="5">
    <source>
        <dbReference type="Google" id="ProtNLM"/>
    </source>
</evidence>
<dbReference type="OrthoDB" id="4480814at2759"/>
<keyword evidence="4" id="KW-1185">Reference proteome</keyword>
<feature type="transmembrane region" description="Helical" evidence="2">
    <location>
        <begin position="204"/>
        <end position="229"/>
    </location>
</feature>
<dbReference type="AlphaFoldDB" id="A0A423WWV8"/>
<dbReference type="InterPro" id="IPR009571">
    <property type="entry name" value="SUR7/Rim9-like_fungi"/>
</dbReference>
<comment type="caution">
    <text evidence="3">The sequence shown here is derived from an EMBL/GenBank/DDBJ whole genome shotgun (WGS) entry which is preliminary data.</text>
</comment>
<dbReference type="GO" id="GO:0031505">
    <property type="term" value="P:fungal-type cell wall organization"/>
    <property type="evidence" value="ECO:0007669"/>
    <property type="project" value="TreeGrafter"/>
</dbReference>
<keyword evidence="2" id="KW-0812">Transmembrane</keyword>
<accession>A0A423WWV8</accession>
<evidence type="ECO:0000313" key="4">
    <source>
        <dbReference type="Proteomes" id="UP000283895"/>
    </source>
</evidence>
<dbReference type="PANTHER" id="PTHR28019">
    <property type="entry name" value="CELL MEMBRANE PROTEIN YLR413W-RELATED"/>
    <property type="match status" value="1"/>
</dbReference>
<dbReference type="Proteomes" id="UP000283895">
    <property type="component" value="Unassembled WGS sequence"/>
</dbReference>
<dbReference type="GO" id="GO:0005886">
    <property type="term" value="C:plasma membrane"/>
    <property type="evidence" value="ECO:0007669"/>
    <property type="project" value="InterPro"/>
</dbReference>
<protein>
    <recommendedName>
        <fullName evidence="5">SUR7 protein</fullName>
    </recommendedName>
</protein>
<dbReference type="InterPro" id="IPR052413">
    <property type="entry name" value="SUR7_domain"/>
</dbReference>
<evidence type="ECO:0000256" key="1">
    <source>
        <dbReference type="SAM" id="MobiDB-lite"/>
    </source>
</evidence>
<organism evidence="3 4">
    <name type="scientific">Cytospora schulzeri</name>
    <dbReference type="NCBI Taxonomy" id="448051"/>
    <lineage>
        <taxon>Eukaryota</taxon>
        <taxon>Fungi</taxon>
        <taxon>Dikarya</taxon>
        <taxon>Ascomycota</taxon>
        <taxon>Pezizomycotina</taxon>
        <taxon>Sordariomycetes</taxon>
        <taxon>Sordariomycetidae</taxon>
        <taxon>Diaporthales</taxon>
        <taxon>Cytosporaceae</taxon>
        <taxon>Cytospora</taxon>
    </lineage>
</organism>
<name>A0A423WWV8_9PEZI</name>
<dbReference type="Pfam" id="PF06687">
    <property type="entry name" value="SUR7"/>
    <property type="match status" value="1"/>
</dbReference>
<feature type="transmembrane region" description="Helical" evidence="2">
    <location>
        <begin position="249"/>
        <end position="275"/>
    </location>
</feature>
<sequence>MANFGRMICVALPFILTVASLIAMLVAGLAGVSDKSLYIFMVNTTDFTVSASSITNLLADRSLQERQGWGGESATATTDESAAAASAIAGTNITGSDLGLSDIYYVNLWNYCQTEIHGGKHCKKAQYNWAANATKSFENELNSVASASNENVTMPESIKTAMNTFGTVTRWTEIVFIIAYISLAASLLFGIFANCSRMFSCCTFIIAAFAAVAVCAAAVLATVTASVVIGAVEATAKKYGVTGSINTKFLATVWIGAAFALGAGFFWMFTICCCAPDHSRSRGKSSSGFGRKKHLDSEKAPMSGAYAPLADPHHTAYGGSGAYPGNGAYAGHGDYGVQGDYSAPAGAYGGGGFGQGAAYGNPRTGRNPEVAYEPYSHRA</sequence>
<keyword evidence="2" id="KW-1133">Transmembrane helix</keyword>
<dbReference type="PANTHER" id="PTHR28019:SF3">
    <property type="entry name" value="INTEGRAL MEMBRANE PROTEIN (AFU_ORTHOLOGUE AFUA_6G07470)"/>
    <property type="match status" value="1"/>
</dbReference>
<feature type="region of interest" description="Disordered" evidence="1">
    <location>
        <begin position="358"/>
        <end position="379"/>
    </location>
</feature>
<evidence type="ECO:0000256" key="2">
    <source>
        <dbReference type="SAM" id="Phobius"/>
    </source>
</evidence>
<reference evidence="3 4" key="1">
    <citation type="submission" date="2015-09" db="EMBL/GenBank/DDBJ databases">
        <title>Host preference determinants of Valsa canker pathogens revealed by comparative genomics.</title>
        <authorList>
            <person name="Yin Z."/>
            <person name="Huang L."/>
        </authorList>
    </citation>
    <scope>NUCLEOTIDE SEQUENCE [LARGE SCALE GENOMIC DNA]</scope>
    <source>
        <strain evidence="3 4">03-1</strain>
    </source>
</reference>
<keyword evidence="2" id="KW-0472">Membrane</keyword>
<dbReference type="EMBL" id="LKEA01000007">
    <property type="protein sequence ID" value="ROW07950.1"/>
    <property type="molecule type" value="Genomic_DNA"/>
</dbReference>
<feature type="transmembrane region" description="Helical" evidence="2">
    <location>
        <begin position="174"/>
        <end position="192"/>
    </location>
</feature>
<dbReference type="GO" id="GO:0051285">
    <property type="term" value="C:cell cortex of cell tip"/>
    <property type="evidence" value="ECO:0007669"/>
    <property type="project" value="TreeGrafter"/>
</dbReference>
<evidence type="ECO:0000313" key="3">
    <source>
        <dbReference type="EMBL" id="ROW07950.1"/>
    </source>
</evidence>
<dbReference type="Gene3D" id="1.20.140.150">
    <property type="match status" value="1"/>
</dbReference>
<proteinExistence type="predicted"/>
<gene>
    <name evidence="3" type="ORF">VMCG_03522</name>
</gene>